<dbReference type="EMBL" id="KV426006">
    <property type="protein sequence ID" value="KZV92552.1"/>
    <property type="molecule type" value="Genomic_DNA"/>
</dbReference>
<gene>
    <name evidence="1" type="ORF">EXIGLDRAFT_749602</name>
</gene>
<proteinExistence type="predicted"/>
<name>A0A165HWC9_EXIGL</name>
<protein>
    <recommendedName>
        <fullName evidence="3">F-box domain-containing protein</fullName>
    </recommendedName>
</protein>
<reference evidence="1 2" key="1">
    <citation type="journal article" date="2016" name="Mol. Biol. Evol.">
        <title>Comparative Genomics of Early-Diverging Mushroom-Forming Fungi Provides Insights into the Origins of Lignocellulose Decay Capabilities.</title>
        <authorList>
            <person name="Nagy L.G."/>
            <person name="Riley R."/>
            <person name="Tritt A."/>
            <person name="Adam C."/>
            <person name="Daum C."/>
            <person name="Floudas D."/>
            <person name="Sun H."/>
            <person name="Yadav J.S."/>
            <person name="Pangilinan J."/>
            <person name="Larsson K.H."/>
            <person name="Matsuura K."/>
            <person name="Barry K."/>
            <person name="Labutti K."/>
            <person name="Kuo R."/>
            <person name="Ohm R.A."/>
            <person name="Bhattacharya S.S."/>
            <person name="Shirouzu T."/>
            <person name="Yoshinaga Y."/>
            <person name="Martin F.M."/>
            <person name="Grigoriev I.V."/>
            <person name="Hibbett D.S."/>
        </authorList>
    </citation>
    <scope>NUCLEOTIDE SEQUENCE [LARGE SCALE GENOMIC DNA]</scope>
    <source>
        <strain evidence="1 2">HHB12029</strain>
    </source>
</reference>
<dbReference type="InterPro" id="IPR032675">
    <property type="entry name" value="LRR_dom_sf"/>
</dbReference>
<organism evidence="1 2">
    <name type="scientific">Exidia glandulosa HHB12029</name>
    <dbReference type="NCBI Taxonomy" id="1314781"/>
    <lineage>
        <taxon>Eukaryota</taxon>
        <taxon>Fungi</taxon>
        <taxon>Dikarya</taxon>
        <taxon>Basidiomycota</taxon>
        <taxon>Agaricomycotina</taxon>
        <taxon>Agaricomycetes</taxon>
        <taxon>Auriculariales</taxon>
        <taxon>Exidiaceae</taxon>
        <taxon>Exidia</taxon>
    </lineage>
</organism>
<dbReference type="Gene3D" id="3.80.10.10">
    <property type="entry name" value="Ribonuclease Inhibitor"/>
    <property type="match status" value="1"/>
</dbReference>
<dbReference type="OrthoDB" id="270763at2759"/>
<dbReference type="InParanoid" id="A0A165HWC9"/>
<dbReference type="AlphaFoldDB" id="A0A165HWC9"/>
<dbReference type="SUPFAM" id="SSF52047">
    <property type="entry name" value="RNI-like"/>
    <property type="match status" value="1"/>
</dbReference>
<evidence type="ECO:0000313" key="2">
    <source>
        <dbReference type="Proteomes" id="UP000077266"/>
    </source>
</evidence>
<evidence type="ECO:0008006" key="3">
    <source>
        <dbReference type="Google" id="ProtNLM"/>
    </source>
</evidence>
<evidence type="ECO:0000313" key="1">
    <source>
        <dbReference type="EMBL" id="KZV92552.1"/>
    </source>
</evidence>
<dbReference type="Proteomes" id="UP000077266">
    <property type="component" value="Unassembled WGS sequence"/>
</dbReference>
<keyword evidence="2" id="KW-1185">Reference proteome</keyword>
<accession>A0A165HWC9</accession>
<sequence length="412" mass="46711">MTSAGDCPGEILLDIFDRVAERNPDTYRRVEPWDRSDFYAYRTRIDALLACARVCKGWAPFAQLMIYRDVHVVVFHEQDLAHDPYRGERRAQSDLVRALQRSPLLGSNVQSLQMSLLQRRDNVISDLVVLLALLPNLVHFDLTVDAKDLIKPFAETDIASLSRSSQVRYLALRSTPGGVQLDIYNQLLRMFPSVEVLTLTFHLTDEVYSGAVDRAWAAGVLPNLRDIRSARCVNARAFVLIPLLQHAPNLQSLALTEVWKEEHIDSIPRGLQHLVLHNAWWTFDVTRLTSLKTLVMIGNEPPDTAILGCLRIASPTLEELALSVDVLESAQLVEEIENIIHQRFPALSRVYIEMLEGYNLNLVLRHGSSVKDMIQRIGEHLPGIFITLTPESHFDQFKAPYAEVQRLRIVKG</sequence>